<evidence type="ECO:0000313" key="1">
    <source>
        <dbReference type="EMBL" id="CAK0812974.1"/>
    </source>
</evidence>
<sequence length="144" mass="14691">MAVDRAAGKLWAKQSADPIIARLSHELGRGHFDSVLGGLVIIFGCEELADRTVALALALWKRAGWAHVVGGAGAAAECCSAFWRPRGAQVATAPRRSSCGAFAEAGGPGWGPAPRRRASPLERGGSGVCLHGLAQDVPGAVAAA</sequence>
<dbReference type="EMBL" id="CAUYUJ010005263">
    <property type="protein sequence ID" value="CAK0812974.1"/>
    <property type="molecule type" value="Genomic_DNA"/>
</dbReference>
<gene>
    <name evidence="1" type="ORF">PCOR1329_LOCUS17072</name>
</gene>
<reference evidence="1" key="1">
    <citation type="submission" date="2023-10" db="EMBL/GenBank/DDBJ databases">
        <authorList>
            <person name="Chen Y."/>
            <person name="Shah S."/>
            <person name="Dougan E. K."/>
            <person name="Thang M."/>
            <person name="Chan C."/>
        </authorList>
    </citation>
    <scope>NUCLEOTIDE SEQUENCE [LARGE SCALE GENOMIC DNA]</scope>
</reference>
<name>A0ABN9R585_9DINO</name>
<evidence type="ECO:0000313" key="2">
    <source>
        <dbReference type="Proteomes" id="UP001189429"/>
    </source>
</evidence>
<proteinExistence type="predicted"/>
<organism evidence="1 2">
    <name type="scientific">Prorocentrum cordatum</name>
    <dbReference type="NCBI Taxonomy" id="2364126"/>
    <lineage>
        <taxon>Eukaryota</taxon>
        <taxon>Sar</taxon>
        <taxon>Alveolata</taxon>
        <taxon>Dinophyceae</taxon>
        <taxon>Prorocentrales</taxon>
        <taxon>Prorocentraceae</taxon>
        <taxon>Prorocentrum</taxon>
    </lineage>
</organism>
<dbReference type="Proteomes" id="UP001189429">
    <property type="component" value="Unassembled WGS sequence"/>
</dbReference>
<protein>
    <submittedName>
        <fullName evidence="1">Uncharacterized protein</fullName>
    </submittedName>
</protein>
<comment type="caution">
    <text evidence="1">The sequence shown here is derived from an EMBL/GenBank/DDBJ whole genome shotgun (WGS) entry which is preliminary data.</text>
</comment>
<keyword evidence="2" id="KW-1185">Reference proteome</keyword>
<accession>A0ABN9R585</accession>